<dbReference type="EMBL" id="SHLD01000001">
    <property type="protein sequence ID" value="RZU73003.1"/>
    <property type="molecule type" value="Genomic_DNA"/>
</dbReference>
<proteinExistence type="predicted"/>
<keyword evidence="2" id="KW-1185">Reference proteome</keyword>
<comment type="caution">
    <text evidence="1">The sequence shown here is derived from an EMBL/GenBank/DDBJ whole genome shotgun (WGS) entry which is preliminary data.</text>
</comment>
<accession>A0A4Q8B7V3</accession>
<name>A0A4Q8B7V3_9ACTN</name>
<reference evidence="1 2" key="1">
    <citation type="submission" date="2019-02" db="EMBL/GenBank/DDBJ databases">
        <title>Sequencing the genomes of 1000 actinobacteria strains.</title>
        <authorList>
            <person name="Klenk H.-P."/>
        </authorList>
    </citation>
    <scope>NUCLEOTIDE SEQUENCE [LARGE SCALE GENOMIC DNA]</scope>
    <source>
        <strain evidence="1 2">DSM 45612</strain>
    </source>
</reference>
<evidence type="ECO:0000313" key="2">
    <source>
        <dbReference type="Proteomes" id="UP000294114"/>
    </source>
</evidence>
<dbReference type="AlphaFoldDB" id="A0A4Q8B7V3"/>
<gene>
    <name evidence="1" type="ORF">EV384_1394</name>
</gene>
<dbReference type="RefSeq" id="WP_130331182.1">
    <property type="nucleotide sequence ID" value="NZ_SHLD01000001.1"/>
</dbReference>
<evidence type="ECO:0000313" key="1">
    <source>
        <dbReference type="EMBL" id="RZU73003.1"/>
    </source>
</evidence>
<dbReference type="Proteomes" id="UP000294114">
    <property type="component" value="Unassembled WGS sequence"/>
</dbReference>
<organism evidence="1 2">
    <name type="scientific">Micromonospora kangleipakensis</name>
    <dbReference type="NCBI Taxonomy" id="1077942"/>
    <lineage>
        <taxon>Bacteria</taxon>
        <taxon>Bacillati</taxon>
        <taxon>Actinomycetota</taxon>
        <taxon>Actinomycetes</taxon>
        <taxon>Micromonosporales</taxon>
        <taxon>Micromonosporaceae</taxon>
        <taxon>Micromonospora</taxon>
    </lineage>
</organism>
<protein>
    <submittedName>
        <fullName evidence="1">Uncharacterized protein</fullName>
    </submittedName>
</protein>
<sequence>MTFITFSLNQFNLPAYQVKDARYTTLGVWLITDISRQFLVCLDGLAMIDDVAAGRAPFEEWSSDKFEVEFTQQGVLLQNQWLEHQRGEYTVDEVRDALESYWRYLVSLPERELIREYRPDLPEWQAALLRWEEKWGLTHPYRGRLF</sequence>
<dbReference type="OrthoDB" id="4184983at2"/>